<organism evidence="2 3">
    <name type="scientific">Dermatophagoides pteronyssinus</name>
    <name type="common">European house dust mite</name>
    <dbReference type="NCBI Taxonomy" id="6956"/>
    <lineage>
        <taxon>Eukaryota</taxon>
        <taxon>Metazoa</taxon>
        <taxon>Ecdysozoa</taxon>
        <taxon>Arthropoda</taxon>
        <taxon>Chelicerata</taxon>
        <taxon>Arachnida</taxon>
        <taxon>Acari</taxon>
        <taxon>Acariformes</taxon>
        <taxon>Sarcoptiformes</taxon>
        <taxon>Astigmata</taxon>
        <taxon>Psoroptidia</taxon>
        <taxon>Analgoidea</taxon>
        <taxon>Pyroglyphidae</taxon>
        <taxon>Dermatophagoidinae</taxon>
        <taxon>Dermatophagoides</taxon>
    </lineage>
</organism>
<sequence length="221" mass="25794">MFHIMTFFALKNLNSFQIHYLSMMFFSEQYFPVMFAVYPFPNVMFEQIFHDHFVIFTFLSVNSIIFRNSYEDFQSFPFLLSLYRYPDDRLLDSDCDDSDDDDFSSTTLISFVSKGTLKGITTINSSLNISAVRINCSNADKRCNWNFAKQFFIRFETKISKKNQKLKPNQSISEKQLTFPTILDMPIYFKAEPHAPSSVSETKSGLSTKRISPYKSNEQFA</sequence>
<feature type="region of interest" description="Disordered" evidence="1">
    <location>
        <begin position="195"/>
        <end position="221"/>
    </location>
</feature>
<dbReference type="EMBL" id="NJHN03000077">
    <property type="protein sequence ID" value="KAH9417299.1"/>
    <property type="molecule type" value="Genomic_DNA"/>
</dbReference>
<evidence type="ECO:0000256" key="1">
    <source>
        <dbReference type="SAM" id="MobiDB-lite"/>
    </source>
</evidence>
<gene>
    <name evidence="2" type="ORF">DERP_007296</name>
</gene>
<evidence type="ECO:0000313" key="3">
    <source>
        <dbReference type="Proteomes" id="UP000887458"/>
    </source>
</evidence>
<dbReference type="Proteomes" id="UP000887458">
    <property type="component" value="Unassembled WGS sequence"/>
</dbReference>
<accession>A0ABQ8J403</accession>
<keyword evidence="3" id="KW-1185">Reference proteome</keyword>
<reference evidence="2 3" key="1">
    <citation type="journal article" date="2018" name="J. Allergy Clin. Immunol.">
        <title>High-quality assembly of Dermatophagoides pteronyssinus genome and transcriptome reveals a wide range of novel allergens.</title>
        <authorList>
            <person name="Liu X.Y."/>
            <person name="Yang K.Y."/>
            <person name="Wang M.Q."/>
            <person name="Kwok J.S."/>
            <person name="Zeng X."/>
            <person name="Yang Z."/>
            <person name="Xiao X.J."/>
            <person name="Lau C.P."/>
            <person name="Li Y."/>
            <person name="Huang Z.M."/>
            <person name="Ba J.G."/>
            <person name="Yim A.K."/>
            <person name="Ouyang C.Y."/>
            <person name="Ngai S.M."/>
            <person name="Chan T.F."/>
            <person name="Leung E.L."/>
            <person name="Liu L."/>
            <person name="Liu Z.G."/>
            <person name="Tsui S.K."/>
        </authorList>
    </citation>
    <scope>NUCLEOTIDE SEQUENCE [LARGE SCALE GENOMIC DNA]</scope>
    <source>
        <strain evidence="2">Derp</strain>
    </source>
</reference>
<name>A0ABQ8J403_DERPT</name>
<feature type="compositionally biased region" description="Polar residues" evidence="1">
    <location>
        <begin position="197"/>
        <end position="221"/>
    </location>
</feature>
<comment type="caution">
    <text evidence="2">The sequence shown here is derived from an EMBL/GenBank/DDBJ whole genome shotgun (WGS) entry which is preliminary data.</text>
</comment>
<proteinExistence type="predicted"/>
<reference evidence="2 3" key="2">
    <citation type="journal article" date="2022" name="Mol. Biol. Evol.">
        <title>Comparative Genomics Reveals Insights into the Divergent Evolution of Astigmatic Mites and Household Pest Adaptations.</title>
        <authorList>
            <person name="Xiong Q."/>
            <person name="Wan A.T."/>
            <person name="Liu X."/>
            <person name="Fung C.S."/>
            <person name="Xiao X."/>
            <person name="Malainual N."/>
            <person name="Hou J."/>
            <person name="Wang L."/>
            <person name="Wang M."/>
            <person name="Yang K.Y."/>
            <person name="Cui Y."/>
            <person name="Leung E.L."/>
            <person name="Nong W."/>
            <person name="Shin S.K."/>
            <person name="Au S.W."/>
            <person name="Jeong K.Y."/>
            <person name="Chew F.T."/>
            <person name="Hui J.H."/>
            <person name="Leung T.F."/>
            <person name="Tungtrongchitr A."/>
            <person name="Zhong N."/>
            <person name="Liu Z."/>
            <person name="Tsui S.K."/>
        </authorList>
    </citation>
    <scope>NUCLEOTIDE SEQUENCE [LARGE SCALE GENOMIC DNA]</scope>
    <source>
        <strain evidence="2">Derp</strain>
    </source>
</reference>
<protein>
    <submittedName>
        <fullName evidence="2">Uncharacterized protein</fullName>
    </submittedName>
</protein>
<evidence type="ECO:0000313" key="2">
    <source>
        <dbReference type="EMBL" id="KAH9417299.1"/>
    </source>
</evidence>